<keyword evidence="5" id="KW-1185">Reference proteome</keyword>
<dbReference type="EMBL" id="JABEND010000010">
    <property type="protein sequence ID" value="NNG37087.1"/>
    <property type="molecule type" value="Genomic_DNA"/>
</dbReference>
<evidence type="ECO:0000313" key="5">
    <source>
        <dbReference type="Proteomes" id="UP000562984"/>
    </source>
</evidence>
<name>A0A849AAW4_9ACTN</name>
<comment type="similarity">
    <text evidence="1">Belongs to the DDAH family.</text>
</comment>
<dbReference type="RefSeq" id="WP_171200789.1">
    <property type="nucleotide sequence ID" value="NZ_JABEND010000010.1"/>
</dbReference>
<feature type="active site" description="Nucleophile" evidence="3">
    <location>
        <position position="246"/>
    </location>
</feature>
<dbReference type="GO" id="GO:0016597">
    <property type="term" value="F:amino acid binding"/>
    <property type="evidence" value="ECO:0007669"/>
    <property type="project" value="TreeGrafter"/>
</dbReference>
<dbReference type="GO" id="GO:0016403">
    <property type="term" value="F:dimethylargininase activity"/>
    <property type="evidence" value="ECO:0007669"/>
    <property type="project" value="TreeGrafter"/>
</dbReference>
<dbReference type="GO" id="GO:0006525">
    <property type="term" value="P:arginine metabolic process"/>
    <property type="evidence" value="ECO:0007669"/>
    <property type="project" value="TreeGrafter"/>
</dbReference>
<dbReference type="PANTHER" id="PTHR12737:SF9">
    <property type="entry name" value="DIMETHYLARGININASE"/>
    <property type="match status" value="1"/>
</dbReference>
<dbReference type="GO" id="GO:0000052">
    <property type="term" value="P:citrulline metabolic process"/>
    <property type="evidence" value="ECO:0007669"/>
    <property type="project" value="TreeGrafter"/>
</dbReference>
<dbReference type="InterPro" id="IPR033199">
    <property type="entry name" value="DDAH-like"/>
</dbReference>
<evidence type="ECO:0000256" key="3">
    <source>
        <dbReference type="PIRSR" id="PIRSR633199-1"/>
    </source>
</evidence>
<dbReference type="Gene3D" id="3.75.10.10">
    <property type="entry name" value="L-arginine/glycine Amidinotransferase, Chain A"/>
    <property type="match status" value="1"/>
</dbReference>
<organism evidence="4 5">
    <name type="scientific">Nakamurella aerolata</name>
    <dbReference type="NCBI Taxonomy" id="1656892"/>
    <lineage>
        <taxon>Bacteria</taxon>
        <taxon>Bacillati</taxon>
        <taxon>Actinomycetota</taxon>
        <taxon>Actinomycetes</taxon>
        <taxon>Nakamurellales</taxon>
        <taxon>Nakamurellaceae</taxon>
        <taxon>Nakamurella</taxon>
    </lineage>
</organism>
<dbReference type="GO" id="GO:0045429">
    <property type="term" value="P:positive regulation of nitric oxide biosynthetic process"/>
    <property type="evidence" value="ECO:0007669"/>
    <property type="project" value="TreeGrafter"/>
</dbReference>
<evidence type="ECO:0000256" key="2">
    <source>
        <dbReference type="ARBA" id="ARBA00022801"/>
    </source>
</evidence>
<dbReference type="Proteomes" id="UP000562984">
    <property type="component" value="Unassembled WGS sequence"/>
</dbReference>
<evidence type="ECO:0000256" key="1">
    <source>
        <dbReference type="ARBA" id="ARBA00008532"/>
    </source>
</evidence>
<keyword evidence="2 4" id="KW-0378">Hydrolase</keyword>
<comment type="caution">
    <text evidence="4">The sequence shown here is derived from an EMBL/GenBank/DDBJ whole genome shotgun (WGS) entry which is preliminary data.</text>
</comment>
<evidence type="ECO:0000313" key="4">
    <source>
        <dbReference type="EMBL" id="NNG37087.1"/>
    </source>
</evidence>
<dbReference type="AlphaFoldDB" id="A0A849AAW4"/>
<gene>
    <name evidence="4" type="ORF">HKD39_15500</name>
</gene>
<sequence length="253" mass="26914">MSNRALVRPPSARLEQGLVTHQQRQPVDVARAREQWQDYCHALDAAGWDTVEVAAADQLPDAVFVEDTVVMFGETAVLTKPGANERVAEVHGTEKALRQLGYRPVDLPGGRLDGGDVLKVGRRCYVGVGGRTDPAGVAALRTVVAPLGYLVTAVPTRKVLHLKSAVTALPDESVIGHPPLVDDPGFFPLFRAVPEEAGAHVVDLGGGRVLMSAAAPRSAELIAGLGFEVISTDIGEFEKLEGCVTCLSVRLRD</sequence>
<accession>A0A849AAW4</accession>
<dbReference type="SUPFAM" id="SSF55909">
    <property type="entry name" value="Pentein"/>
    <property type="match status" value="1"/>
</dbReference>
<dbReference type="NCBIfam" id="NF045660">
    <property type="entry name" value="DiMthArgaseDdahStm"/>
    <property type="match status" value="1"/>
</dbReference>
<feature type="active site" description="Proton donor" evidence="3">
    <location>
        <position position="161"/>
    </location>
</feature>
<protein>
    <submittedName>
        <fullName evidence="4">N(G),N(G)-dimethylarginine dimethylaminohydrolase</fullName>
    </submittedName>
</protein>
<dbReference type="PANTHER" id="PTHR12737">
    <property type="entry name" value="DIMETHYLARGININE DIMETHYLAMINOHYDROLASE"/>
    <property type="match status" value="1"/>
</dbReference>
<reference evidence="4 5" key="1">
    <citation type="submission" date="2020-05" db="EMBL/GenBank/DDBJ databases">
        <title>Nakamurella sp. DB0629 isolated from air conditioner.</title>
        <authorList>
            <person name="Kim D.H."/>
            <person name="Kim D.-U."/>
        </authorList>
    </citation>
    <scope>NUCLEOTIDE SEQUENCE [LARGE SCALE GENOMIC DNA]</scope>
    <source>
        <strain evidence="4 5">DB0629</strain>
    </source>
</reference>
<proteinExistence type="inferred from homology"/>